<evidence type="ECO:0000256" key="1">
    <source>
        <dbReference type="SAM" id="MobiDB-lite"/>
    </source>
</evidence>
<dbReference type="EMBL" id="JAKKZF010000510">
    <property type="protein sequence ID" value="MCG0069960.1"/>
    <property type="molecule type" value="Genomic_DNA"/>
</dbReference>
<evidence type="ECO:0000313" key="2">
    <source>
        <dbReference type="EMBL" id="MCG0069960.1"/>
    </source>
</evidence>
<dbReference type="Proteomes" id="UP001299012">
    <property type="component" value="Unassembled WGS sequence"/>
</dbReference>
<feature type="region of interest" description="Disordered" evidence="1">
    <location>
        <begin position="1"/>
        <end position="67"/>
    </location>
</feature>
<comment type="caution">
    <text evidence="2">The sequence shown here is derived from an EMBL/GenBank/DDBJ whole genome shotgun (WGS) entry which is preliminary data.</text>
</comment>
<dbReference type="RefSeq" id="WP_237483059.1">
    <property type="nucleotide sequence ID" value="NZ_JAKKZF010000510.1"/>
</dbReference>
<feature type="non-terminal residue" evidence="2">
    <location>
        <position position="67"/>
    </location>
</feature>
<accession>A0ABS9JWK4</accession>
<keyword evidence="3" id="KW-1185">Reference proteome</keyword>
<protein>
    <submittedName>
        <fullName evidence="2">Uncharacterized protein</fullName>
    </submittedName>
</protein>
<gene>
    <name evidence="2" type="ORF">L0F81_43115</name>
</gene>
<proteinExistence type="predicted"/>
<reference evidence="2 3" key="1">
    <citation type="submission" date="2022-01" db="EMBL/GenBank/DDBJ databases">
        <title>Draft Genome Sequences of Seven Type Strains of the Genus Streptomyces.</title>
        <authorList>
            <person name="Aziz S."/>
            <person name="Coretto E."/>
            <person name="Chronakova A."/>
            <person name="Sproer C."/>
            <person name="Huber K."/>
            <person name="Nouioui I."/>
            <person name="Gross H."/>
        </authorList>
    </citation>
    <scope>NUCLEOTIDE SEQUENCE [LARGE SCALE GENOMIC DNA]</scope>
    <source>
        <strain evidence="2 3">DSM 41685</strain>
    </source>
</reference>
<feature type="compositionally biased region" description="Basic and acidic residues" evidence="1">
    <location>
        <begin position="43"/>
        <end position="67"/>
    </location>
</feature>
<organism evidence="2 3">
    <name type="scientific">Streptomyces tricolor</name>
    <dbReference type="NCBI Taxonomy" id="68277"/>
    <lineage>
        <taxon>Bacteria</taxon>
        <taxon>Bacillati</taxon>
        <taxon>Actinomycetota</taxon>
        <taxon>Actinomycetes</taxon>
        <taxon>Kitasatosporales</taxon>
        <taxon>Streptomycetaceae</taxon>
        <taxon>Streptomyces</taxon>
        <taxon>Streptomyces violaceoruber group</taxon>
    </lineage>
</organism>
<name>A0ABS9JWK4_9ACTN</name>
<sequence>MPRSPSLRGWGGLRWRPRAAARPPAAPPTDTPALYHALQHPHALRDADGRYRGADGRVHRVDRRPGT</sequence>
<evidence type="ECO:0000313" key="3">
    <source>
        <dbReference type="Proteomes" id="UP001299012"/>
    </source>
</evidence>